<sequence length="1558" mass="181469">MYKCPNKNLPEWKELERVVPEVAYTVWDLNNGHGIDKAPNGEPSILFQDLLKQYNNDRDAAIKAKAVIYSNSFRNWYNNQIKSTDVIFGHPAIGKTYSFEKGKFKDKFIDWDVEFNSKRDKWIEQHSNTKKGTPEYKIARNEYLIYPEKHPDYIKFITDEWNRVKEEAKKQNKVLFASPHTLLKLFPQDFTKIINLSTEDFIKRNISRGGKEHESRLWKQSIDDTISNVRGIPMYVLKEGEYLEDYLNNNLSIKTIDKNGEPLMSELLLLSTVTYNPEDFTPIPQEDMRVINEVTKLYEKIQKGLKDRLNSIKRYTVKNPKVWNQLQTVIQQLANSETEEGIYQFLQHIDESINDSIKFLSKPTKNISAKQIRQLSNDYIGFYKPLMDDIMYLFDTTDILKDKPDYSYIKELATTLSQQIDNVNNKFINVLKSKGYSALQQYLTELGMPQNMIQDTINWLDDPKHDSSLFMDWFGMSSNSNNAVQQIIAKLLNDAKNATDRETMEVGIKLVKLVSVAKEKYGNDVQKLLYEKLDDGTYSGNKVSPLNNGQLKRDQRQFMDKLAEKLGISKDNNNMYVLPQNEDIQKKWFDELTKWYADRAQRRYKAEYYVLRNKMLSMKTRDAEREIQSMIDGITQSMTINGVQYENLLTEAEYKQLESLRKQKRLLSNIFNIDGSEKTGIDRVIADELTAFHEEVNKHIKYDIDKDKYEKDLAKVIERYGGETAEVQLWKQRNTVTRYTQDFYDRIANLESDPANKDPESTYQKLRNRRRQLQNLYKDPHTNKIDINSLSDDEKRSLLQLDQDIANAYTATQKTEGADKFSNFAEIVNTEQYYHDMEQARNAGVQAYNEWFNNNHYEDVRGFMHPASYYTELRPLPEFAQQYTETVPSSKYSKILESSEWYNPEFDENGPAIQPNKKYYDNSKAYNEVMNKPEVKELYDEITNIMNEAMSFISFLTNSNENMMPQIEARFMQVLNRKDGILNKLKYAVEDFAITKEDDLDFVKEFSTMPNGDPIKVIPTRFITPLEDTNSISTDAVSAVVQFYNMAANYKNMSAKQDEVELMLNLLKQLSIRTSKELKGPGSTNVYKQSQLLVDRLMYGRNKTPIEGNVLGYDINFGKALDIVRGFVTKVNLSGNLWSIGTSFFTDATYTTLEAKMGRYFDLEDLNFARSEFARELPNMMQNIGNPNPKGRLPYLLMLNQVVKDNKELFDRLDQSQVLRSINQNFWFAGYTQSDYTVKSHTLLSIYHNYRLVDNEGFMSKQQYIDKFYSNDRKKGAVEFKQLTTTLYDAYIELPNGDVVVDDKYKPLITDKLLNDVRNRIEIISKRIDGTIREVDKAAVHANAMASYLVLHRNFMISALHDRFKPKQYNLDLQTIEEGYYRSTGRFLKNVIANRHFAIKQLLADYNNMQEYEQYAVRRVLNELVLIAASTAVALVIASVVDGDDDYDTWLTQSITYLAMRSAFEFRTMYNPFEFMALIKSPTAAFNWFDNISSFINLINPASYIGDRTPFTIIDRGVYKGMPVILKNIIKVTPFKSIVEAQDPKSKRNYLQNQLMNF</sequence>
<dbReference type="PROSITE" id="PS50234">
    <property type="entry name" value="VWFA"/>
    <property type="match status" value="1"/>
</dbReference>
<dbReference type="InterPro" id="IPR002035">
    <property type="entry name" value="VWF_A"/>
</dbReference>
<accession>A0AA48WWQ2</accession>
<gene>
    <name evidence="2" type="primary">gp_73431</name>
</gene>
<proteinExistence type="predicted"/>
<dbReference type="EMBL" id="MZ130495">
    <property type="protein sequence ID" value="QWM90933.2"/>
    <property type="molecule type" value="Genomic_DNA"/>
</dbReference>
<feature type="domain" description="VWFA" evidence="1">
    <location>
        <begin position="389"/>
        <end position="592"/>
    </location>
</feature>
<organism evidence="2 3">
    <name type="scientific">uncultured phage cr150_1</name>
    <dbReference type="NCBI Taxonomy" id="2986413"/>
    <lineage>
        <taxon>Viruses</taxon>
        <taxon>Duplodnaviria</taxon>
        <taxon>Heunggongvirae</taxon>
        <taxon>Uroviricota</taxon>
        <taxon>Caudoviricetes</taxon>
        <taxon>Crassvirales</taxon>
        <taxon>Suoliviridae</taxon>
        <taxon>Loutivirinae</taxon>
        <taxon>Blohavirus</taxon>
        <taxon>Blohavirus faecalis</taxon>
    </lineage>
</organism>
<protein>
    <recommendedName>
        <fullName evidence="1">VWFA domain-containing protein</fullName>
    </recommendedName>
</protein>
<name>A0AA48WWQ2_9CAUD</name>
<evidence type="ECO:0000313" key="3">
    <source>
        <dbReference type="Proteomes" id="UP000827937"/>
    </source>
</evidence>
<dbReference type="Proteomes" id="UP000827937">
    <property type="component" value="Segment"/>
</dbReference>
<evidence type="ECO:0000259" key="1">
    <source>
        <dbReference type="PROSITE" id="PS50234"/>
    </source>
</evidence>
<keyword evidence="3" id="KW-1185">Reference proteome</keyword>
<reference evidence="2 3" key="1">
    <citation type="submission" date="2021-04" db="EMBL/GenBank/DDBJ databases">
        <authorList>
            <person name="Shkoporov A.N."/>
            <person name="Stockdale S.R."/>
            <person name="Guerin E."/>
            <person name="Ross R.P."/>
            <person name="Hill C."/>
        </authorList>
    </citation>
    <scope>NUCLEOTIDE SEQUENCE [LARGE SCALE GENOMIC DNA]</scope>
    <source>
        <strain evidence="3">cr150_1</strain>
    </source>
</reference>
<evidence type="ECO:0000313" key="2">
    <source>
        <dbReference type="EMBL" id="QWM90933.2"/>
    </source>
</evidence>